<gene>
    <name evidence="1" type="ORF">RTCCBAU85039_5113</name>
    <name evidence="2" type="ORF">SAMN05216228_102812</name>
</gene>
<dbReference type="STRING" id="501024.RTCCBAU85039_5113"/>
<dbReference type="RefSeq" id="WP_280142210.1">
    <property type="nucleotide sequence ID" value="NZ_FNXB01000037.1"/>
</dbReference>
<keyword evidence="4" id="KW-1185">Reference proteome</keyword>
<evidence type="ECO:0000313" key="1">
    <source>
        <dbReference type="EMBL" id="SEI14618.1"/>
    </source>
</evidence>
<proteinExistence type="predicted"/>
<dbReference type="EMBL" id="FNXB01000037">
    <property type="protein sequence ID" value="SEI14618.1"/>
    <property type="molecule type" value="Genomic_DNA"/>
</dbReference>
<name>A0A1H8TB59_9HYPH</name>
<dbReference type="EMBL" id="FOCV01000028">
    <property type="protein sequence ID" value="SEO88132.1"/>
    <property type="molecule type" value="Genomic_DNA"/>
</dbReference>
<evidence type="ECO:0008006" key="5">
    <source>
        <dbReference type="Google" id="ProtNLM"/>
    </source>
</evidence>
<protein>
    <recommendedName>
        <fullName evidence="5">Transposase</fullName>
    </recommendedName>
</protein>
<reference evidence="3" key="3">
    <citation type="submission" date="2016-10" db="EMBL/GenBank/DDBJ databases">
        <authorList>
            <person name="Wibberg D."/>
        </authorList>
    </citation>
    <scope>NUCLEOTIDE SEQUENCE [LARGE SCALE GENOMIC DNA]</scope>
</reference>
<organism evidence="1 3">
    <name type="scientific">Rhizobium tibeticum</name>
    <dbReference type="NCBI Taxonomy" id="501024"/>
    <lineage>
        <taxon>Bacteria</taxon>
        <taxon>Pseudomonadati</taxon>
        <taxon>Pseudomonadota</taxon>
        <taxon>Alphaproteobacteria</taxon>
        <taxon>Hyphomicrobiales</taxon>
        <taxon>Rhizobiaceae</taxon>
        <taxon>Rhizobium/Agrobacterium group</taxon>
        <taxon>Rhizobium</taxon>
    </lineage>
</organism>
<evidence type="ECO:0000313" key="4">
    <source>
        <dbReference type="Proteomes" id="UP000198939"/>
    </source>
</evidence>
<dbReference type="Proteomes" id="UP000183063">
    <property type="component" value="Unassembled WGS sequence"/>
</dbReference>
<evidence type="ECO:0000313" key="2">
    <source>
        <dbReference type="EMBL" id="SEO88132.1"/>
    </source>
</evidence>
<sequence>MSSPRIKSIVKLFETCRYKRDLYTLFGDWCECAAISMSTPSIS</sequence>
<dbReference type="Proteomes" id="UP000198939">
    <property type="component" value="Unassembled WGS sequence"/>
</dbReference>
<evidence type="ECO:0000313" key="3">
    <source>
        <dbReference type="Proteomes" id="UP000183063"/>
    </source>
</evidence>
<accession>A0A1H8TB59</accession>
<reference evidence="1" key="2">
    <citation type="submission" date="2016-10" db="EMBL/GenBank/DDBJ databases">
        <authorList>
            <person name="de Groot N.N."/>
        </authorList>
    </citation>
    <scope>NUCLEOTIDE SEQUENCE [LARGE SCALE GENOMIC DNA]</scope>
    <source>
        <strain evidence="1">CCBAU85039</strain>
    </source>
</reference>
<dbReference type="AlphaFoldDB" id="A0A1H8TB59"/>
<reference evidence="2 4" key="1">
    <citation type="submission" date="2016-10" db="EMBL/GenBank/DDBJ databases">
        <authorList>
            <person name="Varghese N."/>
            <person name="Submissions S."/>
        </authorList>
    </citation>
    <scope>NUCLEOTIDE SEQUENCE [LARGE SCALE GENOMIC DNA]</scope>
    <source>
        <strain evidence="2 4">CGMCC 1.7071</strain>
    </source>
</reference>